<evidence type="ECO:0000313" key="11">
    <source>
        <dbReference type="EMBL" id="VAX17098.1"/>
    </source>
</evidence>
<keyword evidence="6" id="KW-0067">ATP-binding</keyword>
<evidence type="ECO:0000256" key="3">
    <source>
        <dbReference type="ARBA" id="ARBA00022490"/>
    </source>
</evidence>
<dbReference type="InterPro" id="IPR009080">
    <property type="entry name" value="tRNAsynth_Ia_anticodon-bd"/>
</dbReference>
<evidence type="ECO:0000256" key="1">
    <source>
        <dbReference type="ARBA" id="ARBA00005594"/>
    </source>
</evidence>
<dbReference type="EMBL" id="UOGB01000080">
    <property type="protein sequence ID" value="VAX17098.1"/>
    <property type="molecule type" value="Genomic_DNA"/>
</dbReference>
<dbReference type="GO" id="GO:0006429">
    <property type="term" value="P:leucyl-tRNA aminoacylation"/>
    <property type="evidence" value="ECO:0007669"/>
    <property type="project" value="InterPro"/>
</dbReference>
<dbReference type="FunFam" id="3.10.20.590:FF:000001">
    <property type="entry name" value="Leucine--tRNA ligase"/>
    <property type="match status" value="1"/>
</dbReference>
<dbReference type="GO" id="GO:0004823">
    <property type="term" value="F:leucine-tRNA ligase activity"/>
    <property type="evidence" value="ECO:0007669"/>
    <property type="project" value="UniProtKB-EC"/>
</dbReference>
<name>A0A3B1C014_9ZZZZ</name>
<dbReference type="Pfam" id="PF08264">
    <property type="entry name" value="Anticodon_1"/>
    <property type="match status" value="1"/>
</dbReference>
<dbReference type="GO" id="GO:0005524">
    <property type="term" value="F:ATP binding"/>
    <property type="evidence" value="ECO:0007669"/>
    <property type="project" value="UniProtKB-KW"/>
</dbReference>
<evidence type="ECO:0000256" key="8">
    <source>
        <dbReference type="ARBA" id="ARBA00023146"/>
    </source>
</evidence>
<dbReference type="PANTHER" id="PTHR43740">
    <property type="entry name" value="LEUCYL-TRNA SYNTHETASE"/>
    <property type="match status" value="1"/>
</dbReference>
<protein>
    <recommendedName>
        <fullName evidence="2">leucine--tRNA ligase</fullName>
        <ecNumber evidence="2">6.1.1.4</ecNumber>
    </recommendedName>
</protein>
<comment type="similarity">
    <text evidence="1">Belongs to the class-I aminoacyl-tRNA synthetase family.</text>
</comment>
<dbReference type="Gene3D" id="3.10.20.590">
    <property type="match status" value="1"/>
</dbReference>
<keyword evidence="5" id="KW-0547">Nucleotide-binding</keyword>
<keyword evidence="7" id="KW-0648">Protein biosynthesis</keyword>
<evidence type="ECO:0000256" key="6">
    <source>
        <dbReference type="ARBA" id="ARBA00022840"/>
    </source>
</evidence>
<keyword evidence="8 11" id="KW-0030">Aminoacyl-tRNA synthetase</keyword>
<dbReference type="Gene3D" id="1.10.730.10">
    <property type="entry name" value="Isoleucyl-tRNA Synthetase, Domain 1"/>
    <property type="match status" value="1"/>
</dbReference>
<dbReference type="PANTHER" id="PTHR43740:SF2">
    <property type="entry name" value="LEUCINE--TRNA LIGASE, MITOCHONDRIAL"/>
    <property type="match status" value="1"/>
</dbReference>
<proteinExistence type="inferred from homology"/>
<evidence type="ECO:0000256" key="2">
    <source>
        <dbReference type="ARBA" id="ARBA00013164"/>
    </source>
</evidence>
<evidence type="ECO:0000256" key="9">
    <source>
        <dbReference type="ARBA" id="ARBA00047469"/>
    </source>
</evidence>
<dbReference type="SUPFAM" id="SSF47323">
    <property type="entry name" value="Anticodon-binding domain of a subclass of class I aminoacyl-tRNA synthetases"/>
    <property type="match status" value="1"/>
</dbReference>
<accession>A0A3B1C014</accession>
<gene>
    <name evidence="11" type="ORF">MNBD_NITROSPINAE03-2019</name>
</gene>
<evidence type="ECO:0000256" key="4">
    <source>
        <dbReference type="ARBA" id="ARBA00022598"/>
    </source>
</evidence>
<reference evidence="11" key="1">
    <citation type="submission" date="2018-06" db="EMBL/GenBank/DDBJ databases">
        <authorList>
            <person name="Zhirakovskaya E."/>
        </authorList>
    </citation>
    <scope>NUCLEOTIDE SEQUENCE</scope>
</reference>
<feature type="domain" description="Methionyl/Valyl/Leucyl/Isoleucyl-tRNA synthetase anticodon-binding" evidence="10">
    <location>
        <begin position="8"/>
        <end position="84"/>
    </location>
</feature>
<evidence type="ECO:0000256" key="5">
    <source>
        <dbReference type="ARBA" id="ARBA00022741"/>
    </source>
</evidence>
<dbReference type="AlphaFoldDB" id="A0A3B1C014"/>
<keyword evidence="4 11" id="KW-0436">Ligase</keyword>
<sequence>TAYKFKDDKLSCAVLREAVEYIALLLHPFTPHFSSEIWEMIGHTEPVTDELWPVANDACLKDEEVLIVIQVNGKLRGKFSASPDVSKDDMEKMALADEKVKSFIGDKPVRKVIVVPGKLVNVVI</sequence>
<evidence type="ECO:0000256" key="7">
    <source>
        <dbReference type="ARBA" id="ARBA00022917"/>
    </source>
</evidence>
<comment type="catalytic activity">
    <reaction evidence="9">
        <text>tRNA(Leu) + L-leucine + ATP = L-leucyl-tRNA(Leu) + AMP + diphosphate</text>
        <dbReference type="Rhea" id="RHEA:11688"/>
        <dbReference type="Rhea" id="RHEA-COMP:9613"/>
        <dbReference type="Rhea" id="RHEA-COMP:9622"/>
        <dbReference type="ChEBI" id="CHEBI:30616"/>
        <dbReference type="ChEBI" id="CHEBI:33019"/>
        <dbReference type="ChEBI" id="CHEBI:57427"/>
        <dbReference type="ChEBI" id="CHEBI:78442"/>
        <dbReference type="ChEBI" id="CHEBI:78494"/>
        <dbReference type="ChEBI" id="CHEBI:456215"/>
        <dbReference type="EC" id="6.1.1.4"/>
    </reaction>
</comment>
<dbReference type="InterPro" id="IPR002302">
    <property type="entry name" value="Leu-tRNA-ligase"/>
</dbReference>
<evidence type="ECO:0000259" key="10">
    <source>
        <dbReference type="Pfam" id="PF08264"/>
    </source>
</evidence>
<feature type="non-terminal residue" evidence="11">
    <location>
        <position position="1"/>
    </location>
</feature>
<dbReference type="EC" id="6.1.1.4" evidence="2"/>
<keyword evidence="3" id="KW-0963">Cytoplasm</keyword>
<organism evidence="11">
    <name type="scientific">hydrothermal vent metagenome</name>
    <dbReference type="NCBI Taxonomy" id="652676"/>
    <lineage>
        <taxon>unclassified sequences</taxon>
        <taxon>metagenomes</taxon>
        <taxon>ecological metagenomes</taxon>
    </lineage>
</organism>
<dbReference type="InterPro" id="IPR013155">
    <property type="entry name" value="M/V/L/I-tRNA-synth_anticd-bd"/>
</dbReference>
<dbReference type="GO" id="GO:0005829">
    <property type="term" value="C:cytosol"/>
    <property type="evidence" value="ECO:0007669"/>
    <property type="project" value="TreeGrafter"/>
</dbReference>